<name>A0A6H5HV94_9HYME</name>
<organism evidence="1 2">
    <name type="scientific">Trichogramma brassicae</name>
    <dbReference type="NCBI Taxonomy" id="86971"/>
    <lineage>
        <taxon>Eukaryota</taxon>
        <taxon>Metazoa</taxon>
        <taxon>Ecdysozoa</taxon>
        <taxon>Arthropoda</taxon>
        <taxon>Hexapoda</taxon>
        <taxon>Insecta</taxon>
        <taxon>Pterygota</taxon>
        <taxon>Neoptera</taxon>
        <taxon>Endopterygota</taxon>
        <taxon>Hymenoptera</taxon>
        <taxon>Apocrita</taxon>
        <taxon>Proctotrupomorpha</taxon>
        <taxon>Chalcidoidea</taxon>
        <taxon>Trichogrammatidae</taxon>
        <taxon>Trichogramma</taxon>
    </lineage>
</organism>
<dbReference type="Proteomes" id="UP000479190">
    <property type="component" value="Unassembled WGS sequence"/>
</dbReference>
<reference evidence="1 2" key="1">
    <citation type="submission" date="2020-02" db="EMBL/GenBank/DDBJ databases">
        <authorList>
            <person name="Ferguson B K."/>
        </authorList>
    </citation>
    <scope>NUCLEOTIDE SEQUENCE [LARGE SCALE GENOMIC DNA]</scope>
</reference>
<evidence type="ECO:0000313" key="1">
    <source>
        <dbReference type="EMBL" id="CAB0028866.1"/>
    </source>
</evidence>
<protein>
    <submittedName>
        <fullName evidence="1">Uncharacterized protein</fullName>
    </submittedName>
</protein>
<accession>A0A6H5HV94</accession>
<evidence type="ECO:0000313" key="2">
    <source>
        <dbReference type="Proteomes" id="UP000479190"/>
    </source>
</evidence>
<dbReference type="AlphaFoldDB" id="A0A6H5HV94"/>
<gene>
    <name evidence="1" type="ORF">TBRA_LOCUS981</name>
</gene>
<keyword evidence="2" id="KW-1185">Reference proteome</keyword>
<dbReference type="EMBL" id="CADCXV010000213">
    <property type="protein sequence ID" value="CAB0028866.1"/>
    <property type="molecule type" value="Genomic_DNA"/>
</dbReference>
<sequence length="167" mass="19310">MSDSATTALDGTLCVIVKSSIRCKVCGQSHHTMIHPRGRQFQTKLMPITPSLAITDQYTATEVHCSLQLWLTSATLMVLTLLTNLTSSNSFDKRQAVRPGFFKLLSAPHSSRSTHHLVCESESTHRLRPERPRPRSFCVHRGRRPRHHPRAYSLYYLRRRRCYYYKI</sequence>
<proteinExistence type="predicted"/>